<reference evidence="2 3" key="1">
    <citation type="journal article" date="2014" name="Am. J. Bot.">
        <title>Genome assembly and annotation for red clover (Trifolium pratense; Fabaceae).</title>
        <authorList>
            <person name="Istvanek J."/>
            <person name="Jaros M."/>
            <person name="Krenek A."/>
            <person name="Repkova J."/>
        </authorList>
    </citation>
    <scope>NUCLEOTIDE SEQUENCE [LARGE SCALE GENOMIC DNA]</scope>
    <source>
        <strain evidence="3">cv. Tatra</strain>
        <tissue evidence="2">Young leaves</tissue>
    </source>
</reference>
<organism evidence="2 3">
    <name type="scientific">Trifolium pratense</name>
    <name type="common">Red clover</name>
    <dbReference type="NCBI Taxonomy" id="57577"/>
    <lineage>
        <taxon>Eukaryota</taxon>
        <taxon>Viridiplantae</taxon>
        <taxon>Streptophyta</taxon>
        <taxon>Embryophyta</taxon>
        <taxon>Tracheophyta</taxon>
        <taxon>Spermatophyta</taxon>
        <taxon>Magnoliopsida</taxon>
        <taxon>eudicotyledons</taxon>
        <taxon>Gunneridae</taxon>
        <taxon>Pentapetalae</taxon>
        <taxon>rosids</taxon>
        <taxon>fabids</taxon>
        <taxon>Fabales</taxon>
        <taxon>Fabaceae</taxon>
        <taxon>Papilionoideae</taxon>
        <taxon>50 kb inversion clade</taxon>
        <taxon>NPAAA clade</taxon>
        <taxon>Hologalegina</taxon>
        <taxon>IRL clade</taxon>
        <taxon>Trifolieae</taxon>
        <taxon>Trifolium</taxon>
    </lineage>
</organism>
<feature type="region of interest" description="Disordered" evidence="1">
    <location>
        <begin position="1"/>
        <end position="35"/>
    </location>
</feature>
<gene>
    <name evidence="2" type="ORF">L195_g034007</name>
</gene>
<feature type="region of interest" description="Disordered" evidence="1">
    <location>
        <begin position="60"/>
        <end position="89"/>
    </location>
</feature>
<dbReference type="Proteomes" id="UP000236291">
    <property type="component" value="Unassembled WGS sequence"/>
</dbReference>
<dbReference type="EMBL" id="ASHM01033377">
    <property type="protein sequence ID" value="PNX78033.1"/>
    <property type="molecule type" value="Genomic_DNA"/>
</dbReference>
<proteinExistence type="predicted"/>
<comment type="caution">
    <text evidence="2">The sequence shown here is derived from an EMBL/GenBank/DDBJ whole genome shotgun (WGS) entry which is preliminary data.</text>
</comment>
<accession>A0A2K3LHP8</accession>
<dbReference type="AlphaFoldDB" id="A0A2K3LHP8"/>
<protein>
    <submittedName>
        <fullName evidence="2">Uncharacterized protein</fullName>
    </submittedName>
</protein>
<evidence type="ECO:0000313" key="3">
    <source>
        <dbReference type="Proteomes" id="UP000236291"/>
    </source>
</evidence>
<feature type="compositionally biased region" description="Basic and acidic residues" evidence="1">
    <location>
        <begin position="7"/>
        <end position="27"/>
    </location>
</feature>
<reference evidence="2 3" key="2">
    <citation type="journal article" date="2017" name="Front. Plant Sci.">
        <title>Gene Classification and Mining of Molecular Markers Useful in Red Clover (Trifolium pratense) Breeding.</title>
        <authorList>
            <person name="Istvanek J."/>
            <person name="Dluhosova J."/>
            <person name="Dluhos P."/>
            <person name="Patkova L."/>
            <person name="Nedelnik J."/>
            <person name="Repkova J."/>
        </authorList>
    </citation>
    <scope>NUCLEOTIDE SEQUENCE [LARGE SCALE GENOMIC DNA]</scope>
    <source>
        <strain evidence="3">cv. Tatra</strain>
        <tissue evidence="2">Young leaves</tissue>
    </source>
</reference>
<sequence length="89" mass="10206">MKRSSKRIAEKKNVEERKKTINKDGQKSKNQKADVIILSSESDKTDSDYAEFLATYDPNKDDLSEVTSKETTESQKREVKTSVFEQDSN</sequence>
<evidence type="ECO:0000313" key="2">
    <source>
        <dbReference type="EMBL" id="PNX78033.1"/>
    </source>
</evidence>
<feature type="compositionally biased region" description="Basic and acidic residues" evidence="1">
    <location>
        <begin position="60"/>
        <end position="80"/>
    </location>
</feature>
<feature type="non-terminal residue" evidence="2">
    <location>
        <position position="89"/>
    </location>
</feature>
<evidence type="ECO:0000256" key="1">
    <source>
        <dbReference type="SAM" id="MobiDB-lite"/>
    </source>
</evidence>
<name>A0A2K3LHP8_TRIPR</name>